<dbReference type="AlphaFoldDB" id="A0AAV4L9U1"/>
<dbReference type="InterPro" id="IPR036764">
    <property type="entry name" value="Peptidase_Prp_sf"/>
</dbReference>
<comment type="caution">
    <text evidence="7">The sequence shown here is derived from an EMBL/GenBank/DDBJ whole genome shotgun (WGS) entry which is preliminary data.</text>
</comment>
<evidence type="ECO:0000256" key="1">
    <source>
        <dbReference type="ARBA" id="ARBA00022517"/>
    </source>
</evidence>
<evidence type="ECO:0000313" key="7">
    <source>
        <dbReference type="EMBL" id="GIM44594.1"/>
    </source>
</evidence>
<evidence type="ECO:0000256" key="2">
    <source>
        <dbReference type="ARBA" id="ARBA00022670"/>
    </source>
</evidence>
<gene>
    <name evidence="7" type="ORF">DNHGIG_01430</name>
</gene>
<dbReference type="InterPro" id="IPR007422">
    <property type="entry name" value="Peptidase_Prp"/>
</dbReference>
<evidence type="ECO:0000256" key="6">
    <source>
        <dbReference type="ARBA" id="ARBA00044538"/>
    </source>
</evidence>
<name>A0AAV4L9U1_9BACL</name>
<dbReference type="Gene3D" id="3.30.70.1490">
    <property type="entry name" value="Cysteine protease Prp"/>
    <property type="match status" value="1"/>
</dbReference>
<dbReference type="GO" id="GO:0006508">
    <property type="term" value="P:proteolysis"/>
    <property type="evidence" value="ECO:0007669"/>
    <property type="project" value="UniProtKB-KW"/>
</dbReference>
<evidence type="ECO:0000313" key="8">
    <source>
        <dbReference type="Proteomes" id="UP001057291"/>
    </source>
</evidence>
<dbReference type="PANTHER" id="PTHR39178:SF1">
    <property type="entry name" value="RIBOSOMAL-PROCESSING CYSTEINE PROTEASE PRP"/>
    <property type="match status" value="1"/>
</dbReference>
<accession>A0AAV4L9U1</accession>
<protein>
    <recommendedName>
        <fullName evidence="6">Ribosomal processing cysteine protease Prp</fullName>
    </recommendedName>
</protein>
<dbReference type="Proteomes" id="UP001057291">
    <property type="component" value="Unassembled WGS sequence"/>
</dbReference>
<dbReference type="CDD" id="cd16332">
    <property type="entry name" value="Prp-like"/>
    <property type="match status" value="1"/>
</dbReference>
<dbReference type="GO" id="GO:0008234">
    <property type="term" value="F:cysteine-type peptidase activity"/>
    <property type="evidence" value="ECO:0007669"/>
    <property type="project" value="UniProtKB-KW"/>
</dbReference>
<keyword evidence="8" id="KW-1185">Reference proteome</keyword>
<comment type="similarity">
    <text evidence="5">Belongs to the Prp family.</text>
</comment>
<keyword evidence="1" id="KW-0690">Ribosome biogenesis</keyword>
<reference evidence="7" key="1">
    <citation type="journal article" date="2023" name="Int. J. Syst. Evol. Microbiol.">
        <title>Collibacillus ludicampi gen. nov., sp. nov., a new soil bacterium of the family Alicyclobacillaceae.</title>
        <authorList>
            <person name="Jojima T."/>
            <person name="Ioku Y."/>
            <person name="Fukuta Y."/>
            <person name="Shirasaka N."/>
            <person name="Matsumura Y."/>
            <person name="Mori M."/>
        </authorList>
    </citation>
    <scope>NUCLEOTIDE SEQUENCE</scope>
    <source>
        <strain evidence="7">TP075</strain>
    </source>
</reference>
<dbReference type="RefSeq" id="WP_282197865.1">
    <property type="nucleotide sequence ID" value="NZ_BOQE01000001.1"/>
</dbReference>
<proteinExistence type="inferred from homology"/>
<organism evidence="7 8">
    <name type="scientific">Collibacillus ludicampi</name>
    <dbReference type="NCBI Taxonomy" id="2771369"/>
    <lineage>
        <taxon>Bacteria</taxon>
        <taxon>Bacillati</taxon>
        <taxon>Bacillota</taxon>
        <taxon>Bacilli</taxon>
        <taxon>Bacillales</taxon>
        <taxon>Alicyclobacillaceae</taxon>
        <taxon>Collibacillus</taxon>
    </lineage>
</organism>
<dbReference type="Pfam" id="PF04327">
    <property type="entry name" value="Peptidase_Prp"/>
    <property type="match status" value="1"/>
</dbReference>
<dbReference type="SUPFAM" id="SSF118010">
    <property type="entry name" value="TM1457-like"/>
    <property type="match status" value="1"/>
</dbReference>
<keyword evidence="4" id="KW-0788">Thiol protease</keyword>
<dbReference type="EMBL" id="BOQE01000001">
    <property type="protein sequence ID" value="GIM44594.1"/>
    <property type="molecule type" value="Genomic_DNA"/>
</dbReference>
<sequence>MIQVHVRRDHRGRIRHFSVRGHADFAQHGQDLLCAAISSLVQNGVNAPEALLGVRLPAISKDGLIESDVPELSGDLDDKVQLLLESMIYGIRSWAEEFPKHLRVIDKFPNKGGGDT</sequence>
<keyword evidence="2" id="KW-0645">Protease</keyword>
<dbReference type="PANTHER" id="PTHR39178">
    <property type="entry name" value="HYPOTHETICAL RIBOSOME-ASSOCIATED PROTEIN"/>
    <property type="match status" value="1"/>
</dbReference>
<dbReference type="GO" id="GO:0042254">
    <property type="term" value="P:ribosome biogenesis"/>
    <property type="evidence" value="ECO:0007669"/>
    <property type="project" value="UniProtKB-KW"/>
</dbReference>
<evidence type="ECO:0000256" key="5">
    <source>
        <dbReference type="ARBA" id="ARBA00044503"/>
    </source>
</evidence>
<keyword evidence="3" id="KW-0378">Hydrolase</keyword>
<evidence type="ECO:0000256" key="3">
    <source>
        <dbReference type="ARBA" id="ARBA00022801"/>
    </source>
</evidence>
<evidence type="ECO:0000256" key="4">
    <source>
        <dbReference type="ARBA" id="ARBA00022807"/>
    </source>
</evidence>